<evidence type="ECO:0000313" key="2">
    <source>
        <dbReference type="EMBL" id="STS89922.1"/>
    </source>
</evidence>
<dbReference type="EMBL" id="UGKR01000003">
    <property type="protein sequence ID" value="STS89922.1"/>
    <property type="molecule type" value="Genomic_DNA"/>
</dbReference>
<sequence length="103" mass="11122">MVASLIQLTDKLLPAMRSRGWGRIITSTSSGVIAPIPGLALSNALRMSLLGWSKTLAAEVAADGVTVNVMVPGRIATDRVGSWMLSRRNGNIPLRKRSRRRVV</sequence>
<comment type="caution">
    <text evidence="2">The sequence shown here is derived from an EMBL/GenBank/DDBJ whole genome shotgun (WGS) entry which is preliminary data.</text>
</comment>
<dbReference type="InterPro" id="IPR036291">
    <property type="entry name" value="NAD(P)-bd_dom_sf"/>
</dbReference>
<dbReference type="PRINTS" id="PR00081">
    <property type="entry name" value="GDHRDH"/>
</dbReference>
<dbReference type="GO" id="GO:0003858">
    <property type="term" value="F:3-hydroxybutyrate dehydrogenase activity"/>
    <property type="evidence" value="ECO:0007669"/>
    <property type="project" value="UniProtKB-EC"/>
</dbReference>
<dbReference type="Pfam" id="PF00106">
    <property type="entry name" value="adh_short"/>
    <property type="match status" value="1"/>
</dbReference>
<dbReference type="InterPro" id="IPR002347">
    <property type="entry name" value="SDR_fam"/>
</dbReference>
<dbReference type="EC" id="1.1.1.30" evidence="2"/>
<name>A0A7H4MHX2_KLEVA</name>
<dbReference type="AlphaFoldDB" id="A0A7H4MHX2"/>
<dbReference type="PANTHER" id="PTHR42879">
    <property type="entry name" value="3-OXOACYL-(ACYL-CARRIER-PROTEIN) REDUCTASE"/>
    <property type="match status" value="1"/>
</dbReference>
<dbReference type="Proteomes" id="UP000254545">
    <property type="component" value="Unassembled WGS sequence"/>
</dbReference>
<comment type="similarity">
    <text evidence="1">Belongs to the short-chain dehydrogenases/reductases (SDR) family.</text>
</comment>
<accession>A0A7H4MHX2</accession>
<protein>
    <submittedName>
        <fullName evidence="2">Short chain dehydrogenase/reductase family oxidoreductase</fullName>
        <ecNumber evidence="2">1.1.1.30</ecNumber>
    </submittedName>
</protein>
<evidence type="ECO:0000313" key="3">
    <source>
        <dbReference type="Proteomes" id="UP000254545"/>
    </source>
</evidence>
<dbReference type="PANTHER" id="PTHR42879:SF6">
    <property type="entry name" value="NADPH-DEPENDENT REDUCTASE BACG"/>
    <property type="match status" value="1"/>
</dbReference>
<keyword evidence="2" id="KW-0560">Oxidoreductase</keyword>
<dbReference type="InterPro" id="IPR050259">
    <property type="entry name" value="SDR"/>
</dbReference>
<dbReference type="SUPFAM" id="SSF51735">
    <property type="entry name" value="NAD(P)-binding Rossmann-fold domains"/>
    <property type="match status" value="1"/>
</dbReference>
<organism evidence="2 3">
    <name type="scientific">Klebsiella variicola</name>
    <dbReference type="NCBI Taxonomy" id="244366"/>
    <lineage>
        <taxon>Bacteria</taxon>
        <taxon>Pseudomonadati</taxon>
        <taxon>Pseudomonadota</taxon>
        <taxon>Gammaproteobacteria</taxon>
        <taxon>Enterobacterales</taxon>
        <taxon>Enterobacteriaceae</taxon>
        <taxon>Klebsiella/Raoultella group</taxon>
        <taxon>Klebsiella</taxon>
        <taxon>Klebsiella pneumoniae complex</taxon>
    </lineage>
</organism>
<reference evidence="2 3" key="1">
    <citation type="submission" date="2018-06" db="EMBL/GenBank/DDBJ databases">
        <authorList>
            <consortium name="Pathogen Informatics"/>
            <person name="Doyle S."/>
        </authorList>
    </citation>
    <scope>NUCLEOTIDE SEQUENCE [LARGE SCALE GENOMIC DNA]</scope>
    <source>
        <strain evidence="2 3">NCTC9177</strain>
    </source>
</reference>
<proteinExistence type="inferred from homology"/>
<gene>
    <name evidence="2" type="primary">bdhA_1</name>
    <name evidence="2" type="ORF">NCTC9177_03810</name>
</gene>
<dbReference type="Gene3D" id="3.40.50.720">
    <property type="entry name" value="NAD(P)-binding Rossmann-like Domain"/>
    <property type="match status" value="1"/>
</dbReference>
<evidence type="ECO:0000256" key="1">
    <source>
        <dbReference type="ARBA" id="ARBA00006484"/>
    </source>
</evidence>